<reference evidence="3 4" key="1">
    <citation type="submission" date="2023-12" db="EMBL/GenBank/DDBJ databases">
        <title>Novel species of the genus Arcicella isolated from rivers.</title>
        <authorList>
            <person name="Lu H."/>
        </authorList>
    </citation>
    <scope>NUCLEOTIDE SEQUENCE [LARGE SCALE GENOMIC DNA]</scope>
    <source>
        <strain evidence="3 4">DC2W</strain>
    </source>
</reference>
<dbReference type="EMBL" id="JAYGIL010000039">
    <property type="protein sequence ID" value="MEA5405598.1"/>
    <property type="molecule type" value="Genomic_DNA"/>
</dbReference>
<feature type="transmembrane region" description="Helical" evidence="1">
    <location>
        <begin position="535"/>
        <end position="559"/>
    </location>
</feature>
<feature type="chain" id="PRO_5045767118" evidence="2">
    <location>
        <begin position="23"/>
        <end position="869"/>
    </location>
</feature>
<dbReference type="Proteomes" id="UP001303899">
    <property type="component" value="Unassembled WGS sequence"/>
</dbReference>
<feature type="transmembrane region" description="Helical" evidence="1">
    <location>
        <begin position="648"/>
        <end position="669"/>
    </location>
</feature>
<evidence type="ECO:0000313" key="4">
    <source>
        <dbReference type="Proteomes" id="UP001303899"/>
    </source>
</evidence>
<keyword evidence="1" id="KW-1133">Transmembrane helix</keyword>
<gene>
    <name evidence="3" type="ORF">VB776_21845</name>
</gene>
<evidence type="ECO:0000313" key="3">
    <source>
        <dbReference type="EMBL" id="MEA5405598.1"/>
    </source>
</evidence>
<evidence type="ECO:0000256" key="2">
    <source>
        <dbReference type="SAM" id="SignalP"/>
    </source>
</evidence>
<evidence type="ECO:0000256" key="1">
    <source>
        <dbReference type="SAM" id="Phobius"/>
    </source>
</evidence>
<comment type="caution">
    <text evidence="3">The sequence shown here is derived from an EMBL/GenBank/DDBJ whole genome shotgun (WGS) entry which is preliminary data.</text>
</comment>
<feature type="transmembrane region" description="Helical" evidence="1">
    <location>
        <begin position="503"/>
        <end position="523"/>
    </location>
</feature>
<dbReference type="RefSeq" id="WP_323699003.1">
    <property type="nucleotide sequence ID" value="NZ_JAYGIL010000039.1"/>
</dbReference>
<feature type="signal peptide" evidence="2">
    <location>
        <begin position="1"/>
        <end position="22"/>
    </location>
</feature>
<feature type="transmembrane region" description="Helical" evidence="1">
    <location>
        <begin position="758"/>
        <end position="785"/>
    </location>
</feature>
<feature type="transmembrane region" description="Helical" evidence="1">
    <location>
        <begin position="427"/>
        <end position="447"/>
    </location>
</feature>
<feature type="transmembrane region" description="Helical" evidence="1">
    <location>
        <begin position="617"/>
        <end position="636"/>
    </location>
</feature>
<feature type="transmembrane region" description="Helical" evidence="1">
    <location>
        <begin position="596"/>
        <end position="611"/>
    </location>
</feature>
<accession>A0ABU5SAV1</accession>
<feature type="transmembrane region" description="Helical" evidence="1">
    <location>
        <begin position="459"/>
        <end position="478"/>
    </location>
</feature>
<organism evidence="3 4">
    <name type="scientific">Arcicella gelida</name>
    <dbReference type="NCBI Taxonomy" id="2984195"/>
    <lineage>
        <taxon>Bacteria</taxon>
        <taxon>Pseudomonadati</taxon>
        <taxon>Bacteroidota</taxon>
        <taxon>Cytophagia</taxon>
        <taxon>Cytophagales</taxon>
        <taxon>Flectobacillaceae</taxon>
        <taxon>Arcicella</taxon>
    </lineage>
</organism>
<keyword evidence="2" id="KW-0732">Signal</keyword>
<protein>
    <submittedName>
        <fullName evidence="3">Uncharacterized protein</fullName>
    </submittedName>
</protein>
<name>A0ABU5SAV1_9BACT</name>
<feature type="transmembrane region" description="Helical" evidence="1">
    <location>
        <begin position="565"/>
        <end position="584"/>
    </location>
</feature>
<feature type="transmembrane region" description="Helical" evidence="1">
    <location>
        <begin position="344"/>
        <end position="369"/>
    </location>
</feature>
<keyword evidence="1" id="KW-0472">Membrane</keyword>
<proteinExistence type="predicted"/>
<sequence>MKKYLLLFALLLCILASSIHFSDNYNFFTITGFTTKNKELTIGKNDNIIFKNLDTNQIKIRFIVNSALFYFKSPTYIKINGKNINKHPFNKNSNIQIDGKNIDCNIIIENLKTLKDKWEYEYYPLHLTIPQNLQNEQSENLKTVFYWAKGKSDPEIIILDKEVLLTSSGSQFSALKEFVQSDISKGFKIEFFEPKSKKIVDGNEIRTIVDIKAIRTEWNANHIFIKPILKDKSYQVLFSHLLSFGIGDKTVSDIENINVIKGVFIKQNESVPDARSYYFDNFSNIFNGLLLKATQFQNQIQFSYFNATTKNLSSFKSRQTDIIPREIEIWDSTETTKLHLTYNYINWLFLLVPFIGLWIVCGVVFGTYYNTIRREQLNEFGGHSIHQDDSVYKKNYLNIITVVVIFLHFKLFIALKLSFTYPYISHFLPISLFLAYTTPFIIVYIWVQQTYMPKFHISWLLLIPVMVILIFFFYYYYYPYILAYDFNLLNPFDYLKNDLVRQKLFQCIEFSVLAIVLILLATIFKKKTKGVISKLELASLIQHAIPLTIVFLCFLPILWRKFTPLIMVSIFFMLINKEFIMSQLPVRINEKIRSRFYFGILLFFVGFNFYIDNGSLTVYLCPTLLLVFIYSNSYIDKIIKYNSILQNSFFKLIILLIPVLLLAGVTIFYTRTLMNPSPNDKRFNERINIFFNQAKVEEVGYSNYDEYLEFITIMENNSADNVMSYPPSLPQLIKASEQLQPIFSKGLYPVIINDLNPIVLLSVTHLFGLLLILLCYWCLSGTLTLKILTDHPYNAVQSKGITPGGLVRVIAWLMVSGNGCWLLLSEFGLLPFTGRLINGLGIDSISEYIETILLFGIMGYRQKSKINEK</sequence>
<keyword evidence="4" id="KW-1185">Reference proteome</keyword>
<keyword evidence="1" id="KW-0812">Transmembrane</keyword>
<feature type="transmembrane region" description="Helical" evidence="1">
    <location>
        <begin position="396"/>
        <end position="415"/>
    </location>
</feature>